<protein>
    <submittedName>
        <fullName evidence="3">Entericidin EcnAB</fullName>
    </submittedName>
</protein>
<dbReference type="Proteomes" id="UP000261931">
    <property type="component" value="Unassembled WGS sequence"/>
</dbReference>
<dbReference type="RefSeq" id="WP_116959555.1">
    <property type="nucleotide sequence ID" value="NZ_JBBCKC010000089.1"/>
</dbReference>
<evidence type="ECO:0000313" key="4">
    <source>
        <dbReference type="Proteomes" id="UP000261931"/>
    </source>
</evidence>
<sequence length="64" mass="6674">MKSPLWMVTALTLSLSLAACNTWQGVKADAKEAGQATGRGIEKAGQATGRGIEKAGEKIQDISK</sequence>
<dbReference type="EMBL" id="QVLS01000007">
    <property type="protein sequence ID" value="RFP78302.1"/>
    <property type="molecule type" value="Genomic_DNA"/>
</dbReference>
<feature type="compositionally biased region" description="Basic and acidic residues" evidence="1">
    <location>
        <begin position="51"/>
        <end position="64"/>
    </location>
</feature>
<feature type="chain" id="PRO_5016943892" evidence="2">
    <location>
        <begin position="19"/>
        <end position="64"/>
    </location>
</feature>
<feature type="signal peptide" evidence="2">
    <location>
        <begin position="1"/>
        <end position="18"/>
    </location>
</feature>
<organism evidence="3 4">
    <name type="scientific">Hydrogenophaga borbori</name>
    <dbReference type="NCBI Taxonomy" id="2294117"/>
    <lineage>
        <taxon>Bacteria</taxon>
        <taxon>Pseudomonadati</taxon>
        <taxon>Pseudomonadota</taxon>
        <taxon>Betaproteobacteria</taxon>
        <taxon>Burkholderiales</taxon>
        <taxon>Comamonadaceae</taxon>
        <taxon>Hydrogenophaga</taxon>
    </lineage>
</organism>
<dbReference type="PROSITE" id="PS51257">
    <property type="entry name" value="PROKAR_LIPOPROTEIN"/>
    <property type="match status" value="1"/>
</dbReference>
<dbReference type="AlphaFoldDB" id="A0A372EIT4"/>
<proteinExistence type="predicted"/>
<gene>
    <name evidence="3" type="ORF">DY262_13450</name>
</gene>
<reference evidence="3 4" key="1">
    <citation type="submission" date="2018-08" db="EMBL/GenBank/DDBJ databases">
        <title>Hydrogenophaga sp. LA-38 isolated from sludge.</title>
        <authorList>
            <person name="Im W.-T."/>
        </authorList>
    </citation>
    <scope>NUCLEOTIDE SEQUENCE [LARGE SCALE GENOMIC DNA]</scope>
    <source>
        <strain evidence="3 4">LA-38</strain>
    </source>
</reference>
<feature type="region of interest" description="Disordered" evidence="1">
    <location>
        <begin position="33"/>
        <end position="64"/>
    </location>
</feature>
<keyword evidence="4" id="KW-1185">Reference proteome</keyword>
<evidence type="ECO:0000256" key="1">
    <source>
        <dbReference type="SAM" id="MobiDB-lite"/>
    </source>
</evidence>
<keyword evidence="2" id="KW-0732">Signal</keyword>
<accession>A0A372EIT4</accession>
<evidence type="ECO:0000256" key="2">
    <source>
        <dbReference type="SAM" id="SignalP"/>
    </source>
</evidence>
<comment type="caution">
    <text evidence="3">The sequence shown here is derived from an EMBL/GenBank/DDBJ whole genome shotgun (WGS) entry which is preliminary data.</text>
</comment>
<evidence type="ECO:0000313" key="3">
    <source>
        <dbReference type="EMBL" id="RFP78302.1"/>
    </source>
</evidence>
<name>A0A372EIT4_9BURK</name>